<evidence type="ECO:0000313" key="1">
    <source>
        <dbReference type="EMBL" id="OQO07888.1"/>
    </source>
</evidence>
<keyword evidence="2" id="KW-1185">Reference proteome</keyword>
<comment type="caution">
    <text evidence="1">The sequence shown here is derived from an EMBL/GenBank/DDBJ whole genome shotgun (WGS) entry which is preliminary data.</text>
</comment>
<protein>
    <submittedName>
        <fullName evidence="1">Uncharacterized protein</fullName>
    </submittedName>
</protein>
<dbReference type="AlphaFoldDB" id="A0A1V8T9H7"/>
<accession>A0A1V8T9H7</accession>
<dbReference type="OrthoDB" id="3469466at2759"/>
<organism evidence="1 2">
    <name type="scientific">Cryoendolithus antarcticus</name>
    <dbReference type="NCBI Taxonomy" id="1507870"/>
    <lineage>
        <taxon>Eukaryota</taxon>
        <taxon>Fungi</taxon>
        <taxon>Dikarya</taxon>
        <taxon>Ascomycota</taxon>
        <taxon>Pezizomycotina</taxon>
        <taxon>Dothideomycetes</taxon>
        <taxon>Dothideomycetidae</taxon>
        <taxon>Cladosporiales</taxon>
        <taxon>Cladosporiaceae</taxon>
        <taxon>Cryoendolithus</taxon>
    </lineage>
</organism>
<dbReference type="EMBL" id="NAJO01000013">
    <property type="protein sequence ID" value="OQO07888.1"/>
    <property type="molecule type" value="Genomic_DNA"/>
</dbReference>
<sequence length="210" mass="23944">MRGTSEVEEPHPTPVAAGRGFFLYAQPGLTAPMLSILIQFSAVNERLKHESVTETGTVLDSTQRVLRLRNKLQYQLLSLPTWDDLDSEKQKASTRHVYDCVRLAAVIYSNAVLLALPHHTGWHTSLALRLRDLIDIDDWRDDPSTHPVLLWILTVGGDRSEDRTFYEDHLSELLRIMDSPSWKAVERTLEGFLWSREACKHGAAMLWQSL</sequence>
<dbReference type="PANTHER" id="PTHR37540:SF5">
    <property type="entry name" value="TRANSCRIPTION FACTOR DOMAIN-CONTAINING PROTEIN"/>
    <property type="match status" value="1"/>
</dbReference>
<gene>
    <name evidence="1" type="ORF">B0A48_06680</name>
</gene>
<name>A0A1V8T9H7_9PEZI</name>
<proteinExistence type="predicted"/>
<dbReference type="STRING" id="1507870.A0A1V8T9H7"/>
<reference evidence="2" key="1">
    <citation type="submission" date="2017-03" db="EMBL/GenBank/DDBJ databases">
        <title>Genomes of endolithic fungi from Antarctica.</title>
        <authorList>
            <person name="Coleine C."/>
            <person name="Masonjones S."/>
            <person name="Stajich J.E."/>
        </authorList>
    </citation>
    <scope>NUCLEOTIDE SEQUENCE [LARGE SCALE GENOMIC DNA]</scope>
    <source>
        <strain evidence="2">CCFEE 5527</strain>
    </source>
</reference>
<dbReference type="Proteomes" id="UP000192596">
    <property type="component" value="Unassembled WGS sequence"/>
</dbReference>
<evidence type="ECO:0000313" key="2">
    <source>
        <dbReference type="Proteomes" id="UP000192596"/>
    </source>
</evidence>
<dbReference type="InParanoid" id="A0A1V8T9H7"/>
<dbReference type="PANTHER" id="PTHR37540">
    <property type="entry name" value="TRANSCRIPTION FACTOR (ACR-2), PUTATIVE-RELATED-RELATED"/>
    <property type="match status" value="1"/>
</dbReference>